<comment type="caution">
    <text evidence="1">The sequence shown here is derived from an EMBL/GenBank/DDBJ whole genome shotgun (WGS) entry which is preliminary data.</text>
</comment>
<dbReference type="EMBL" id="CM044701">
    <property type="protein sequence ID" value="KAI5684531.1"/>
    <property type="molecule type" value="Genomic_DNA"/>
</dbReference>
<name>A0ACC0CHS3_CATRO</name>
<reference evidence="2" key="1">
    <citation type="journal article" date="2023" name="Nat. Plants">
        <title>Single-cell RNA sequencing provides a high-resolution roadmap for understanding the multicellular compartmentation of specialized metabolism.</title>
        <authorList>
            <person name="Sun S."/>
            <person name="Shen X."/>
            <person name="Li Y."/>
            <person name="Li Y."/>
            <person name="Wang S."/>
            <person name="Li R."/>
            <person name="Zhang H."/>
            <person name="Shen G."/>
            <person name="Guo B."/>
            <person name="Wei J."/>
            <person name="Xu J."/>
            <person name="St-Pierre B."/>
            <person name="Chen S."/>
            <person name="Sun C."/>
        </authorList>
    </citation>
    <scope>NUCLEOTIDE SEQUENCE [LARGE SCALE GENOMIC DNA]</scope>
</reference>
<gene>
    <name evidence="1" type="ORF">M9H77_05759</name>
</gene>
<accession>A0ACC0CHS3</accession>
<dbReference type="Proteomes" id="UP001060085">
    <property type="component" value="Linkage Group LG01"/>
</dbReference>
<organism evidence="1 2">
    <name type="scientific">Catharanthus roseus</name>
    <name type="common">Madagascar periwinkle</name>
    <name type="synonym">Vinca rosea</name>
    <dbReference type="NCBI Taxonomy" id="4058"/>
    <lineage>
        <taxon>Eukaryota</taxon>
        <taxon>Viridiplantae</taxon>
        <taxon>Streptophyta</taxon>
        <taxon>Embryophyta</taxon>
        <taxon>Tracheophyta</taxon>
        <taxon>Spermatophyta</taxon>
        <taxon>Magnoliopsida</taxon>
        <taxon>eudicotyledons</taxon>
        <taxon>Gunneridae</taxon>
        <taxon>Pentapetalae</taxon>
        <taxon>asterids</taxon>
        <taxon>lamiids</taxon>
        <taxon>Gentianales</taxon>
        <taxon>Apocynaceae</taxon>
        <taxon>Rauvolfioideae</taxon>
        <taxon>Vinceae</taxon>
        <taxon>Catharanthinae</taxon>
        <taxon>Catharanthus</taxon>
    </lineage>
</organism>
<keyword evidence="2" id="KW-1185">Reference proteome</keyword>
<proteinExistence type="predicted"/>
<evidence type="ECO:0000313" key="2">
    <source>
        <dbReference type="Proteomes" id="UP001060085"/>
    </source>
</evidence>
<evidence type="ECO:0000313" key="1">
    <source>
        <dbReference type="EMBL" id="KAI5684531.1"/>
    </source>
</evidence>
<protein>
    <submittedName>
        <fullName evidence="1">Uncharacterized protein</fullName>
    </submittedName>
</protein>
<sequence>MANMHGGPNRSSTSSSSVPTDLDDFSLFLHQIMLRSSSTSSSVPKANDGQSFGFGPTNNLQPDQDIRFSVPTRIPLSGSCVGFTSGSGAWLPGETAVNNVSSSSMNSVDNNELNEYDCESEEGLEGLILEAPAKPTTSRNPSKRSRAAEVHNLSEKRRRSRINEKMKALQNLIPNSNKTDKASMLDEAIEYLKQLQLQVQMLTMRNGVSLYPVCLPGVLQPNEISHMRMGYHEGNRSLNENMARPIPLDHTNPTTNMLFTVPDHYPTQDQTSVDNLRKLNDADTLELETTPQVHPQARSFQLPPPVCSEVSQYDDNGKTEQ</sequence>